<proteinExistence type="predicted"/>
<gene>
    <name evidence="2" type="ORF">CLV78_108158</name>
</gene>
<keyword evidence="1" id="KW-1133">Transmembrane helix</keyword>
<protein>
    <submittedName>
        <fullName evidence="2">Uncharacterized protein</fullName>
    </submittedName>
</protein>
<keyword evidence="1" id="KW-0812">Transmembrane</keyword>
<name>A0A2T0RL14_9RHOB</name>
<feature type="transmembrane region" description="Helical" evidence="1">
    <location>
        <begin position="27"/>
        <end position="44"/>
    </location>
</feature>
<dbReference type="Proteomes" id="UP000239480">
    <property type="component" value="Unassembled WGS sequence"/>
</dbReference>
<keyword evidence="3" id="KW-1185">Reference proteome</keyword>
<evidence type="ECO:0000313" key="2">
    <source>
        <dbReference type="EMBL" id="PRY21885.1"/>
    </source>
</evidence>
<accession>A0A2T0RL14</accession>
<keyword evidence="1" id="KW-0472">Membrane</keyword>
<comment type="caution">
    <text evidence="2">The sequence shown here is derived from an EMBL/GenBank/DDBJ whole genome shotgun (WGS) entry which is preliminary data.</text>
</comment>
<dbReference type="RefSeq" id="WP_106206482.1">
    <property type="nucleotide sequence ID" value="NZ_PVTD01000008.1"/>
</dbReference>
<sequence length="133" mass="15235">MTVALRNSLESFVTPLWRRRRSVVRPVFWAMFWATLAHATWMAFKVGQMRLQPDAIATGFPGFMFRLVIRPLEWLMQSLHGQEPSLLLLQAGLVVIICGGTDRMVRNCTGAWGGVRDSRNLFSLPRRRETTCN</sequence>
<evidence type="ECO:0000256" key="1">
    <source>
        <dbReference type="SAM" id="Phobius"/>
    </source>
</evidence>
<dbReference type="EMBL" id="PVTD01000008">
    <property type="protein sequence ID" value="PRY21885.1"/>
    <property type="molecule type" value="Genomic_DNA"/>
</dbReference>
<reference evidence="2 3" key="1">
    <citation type="submission" date="2018-03" db="EMBL/GenBank/DDBJ databases">
        <title>Genomic Encyclopedia of Archaeal and Bacterial Type Strains, Phase II (KMG-II): from individual species to whole genera.</title>
        <authorList>
            <person name="Goeker M."/>
        </authorList>
    </citation>
    <scope>NUCLEOTIDE SEQUENCE [LARGE SCALE GENOMIC DNA]</scope>
    <source>
        <strain evidence="2 3">DSM 29328</strain>
    </source>
</reference>
<dbReference type="OrthoDB" id="7876442at2"/>
<evidence type="ECO:0000313" key="3">
    <source>
        <dbReference type="Proteomes" id="UP000239480"/>
    </source>
</evidence>
<organism evidence="2 3">
    <name type="scientific">Aliiruegeria haliotis</name>
    <dbReference type="NCBI Taxonomy" id="1280846"/>
    <lineage>
        <taxon>Bacteria</taxon>
        <taxon>Pseudomonadati</taxon>
        <taxon>Pseudomonadota</taxon>
        <taxon>Alphaproteobacteria</taxon>
        <taxon>Rhodobacterales</taxon>
        <taxon>Roseobacteraceae</taxon>
        <taxon>Aliiruegeria</taxon>
    </lineage>
</organism>
<dbReference type="AlphaFoldDB" id="A0A2T0RL14"/>